<keyword evidence="6" id="KW-0812">Transmembrane</keyword>
<evidence type="ECO:0000313" key="13">
    <source>
        <dbReference type="Proteomes" id="UP001489004"/>
    </source>
</evidence>
<evidence type="ECO:0000256" key="9">
    <source>
        <dbReference type="ARBA" id="ARBA00023034"/>
    </source>
</evidence>
<accession>A0AAW1P941</accession>
<dbReference type="InterPro" id="IPR002659">
    <property type="entry name" value="Glyco_trans_31"/>
</dbReference>
<dbReference type="Pfam" id="PF00481">
    <property type="entry name" value="PP2C"/>
    <property type="match status" value="1"/>
</dbReference>
<dbReference type="InterPro" id="IPR036457">
    <property type="entry name" value="PPM-type-like_dom_sf"/>
</dbReference>
<evidence type="ECO:0000256" key="3">
    <source>
        <dbReference type="ARBA" id="ARBA00008661"/>
    </source>
</evidence>
<dbReference type="GO" id="GO:0016758">
    <property type="term" value="F:hexosyltransferase activity"/>
    <property type="evidence" value="ECO:0007669"/>
    <property type="project" value="InterPro"/>
</dbReference>
<evidence type="ECO:0000256" key="5">
    <source>
        <dbReference type="ARBA" id="ARBA00022679"/>
    </source>
</evidence>
<name>A0AAW1P941_9CHLO</name>
<comment type="caution">
    <text evidence="12">The sequence shown here is derived from an EMBL/GenBank/DDBJ whole genome shotgun (WGS) entry which is preliminary data.</text>
</comment>
<dbReference type="InterPro" id="IPR001932">
    <property type="entry name" value="PPM-type_phosphatase-like_dom"/>
</dbReference>
<sequence>MAAKDTGQRLPPCPTEATQFDVPELGQCKQLLATLTGGSDCVQGLIDSTADDLMGSDAAVLNRLLGDAPIRLFVGVLTAAKNRAARDAIRETWATDKRLHRVMFFAAKPRDEQLFDELRREASELHDVVVLPTIWEAYFNITHQTLEVCRIAAADPAVTHVLKVDDDSYVRIHRVLESINRNLQDRTFIGWIEDPGGGPHRDPANQWFVSEDEWPSDKYPPWAHGTGYILTKDLVDEIAAGAACKASNHTIFKLEDVAPGNAKLRCIHGGAAEDAGCHDYMQDAHAIVPTFLEDSGHQPCSFAGVYDGHNCEGMARIAQTDLHNLLAEELVQQSHAGQGAIPPKTVEAALRHTFRTIDERALAAEERHGKPGSLGGSTAVVALCMGQTLYTAHVGDSGAILARGGVAERLTEDHKPILPHERRRIEAAGGEVVQRSQGDSGRVVSQPRIGQSRATLLAMSRSLGDSAWKKPRQTVISDPDVGRIELIPADRAVILASDGIFDVLEDQEVVDIVEHSLAEIGGGPSQQAARAAADALVQQALAKDKRPDNITAVVWLLDWDKGQPNGVGQHIVREQ</sequence>
<dbReference type="EMBL" id="JALJOR010000018">
    <property type="protein sequence ID" value="KAK9804299.1"/>
    <property type="molecule type" value="Genomic_DNA"/>
</dbReference>
<dbReference type="SUPFAM" id="SSF81606">
    <property type="entry name" value="PP2C-like"/>
    <property type="match status" value="1"/>
</dbReference>
<evidence type="ECO:0000256" key="6">
    <source>
        <dbReference type="ARBA" id="ARBA00022692"/>
    </source>
</evidence>
<evidence type="ECO:0000256" key="8">
    <source>
        <dbReference type="ARBA" id="ARBA00022989"/>
    </source>
</evidence>
<evidence type="ECO:0000256" key="7">
    <source>
        <dbReference type="ARBA" id="ARBA00022968"/>
    </source>
</evidence>
<evidence type="ECO:0000256" key="1">
    <source>
        <dbReference type="ARBA" id="ARBA00004323"/>
    </source>
</evidence>
<comment type="similarity">
    <text evidence="3">Belongs to the glycosyltransferase 31 family.</text>
</comment>
<keyword evidence="9" id="KW-0333">Golgi apparatus</keyword>
<evidence type="ECO:0000256" key="2">
    <source>
        <dbReference type="ARBA" id="ARBA00004922"/>
    </source>
</evidence>
<dbReference type="Proteomes" id="UP001489004">
    <property type="component" value="Unassembled WGS sequence"/>
</dbReference>
<dbReference type="SMART" id="SM00332">
    <property type="entry name" value="PP2Cc"/>
    <property type="match status" value="1"/>
</dbReference>
<dbReference type="GO" id="GO:0004722">
    <property type="term" value="F:protein serine/threonine phosphatase activity"/>
    <property type="evidence" value="ECO:0007669"/>
    <property type="project" value="InterPro"/>
</dbReference>
<comment type="pathway">
    <text evidence="2">Protein modification; protein glycosylation.</text>
</comment>
<dbReference type="Gene3D" id="3.60.40.10">
    <property type="entry name" value="PPM-type phosphatase domain"/>
    <property type="match status" value="1"/>
</dbReference>
<dbReference type="PROSITE" id="PS51746">
    <property type="entry name" value="PPM_2"/>
    <property type="match status" value="1"/>
</dbReference>
<gene>
    <name evidence="12" type="ORF">WJX72_005528</name>
</gene>
<dbReference type="InterPro" id="IPR015655">
    <property type="entry name" value="PP2C"/>
</dbReference>
<keyword evidence="13" id="KW-1185">Reference proteome</keyword>
<protein>
    <recommendedName>
        <fullName evidence="11">PPM-type phosphatase domain-containing protein</fullName>
    </recommendedName>
</protein>
<dbReference type="CDD" id="cd00143">
    <property type="entry name" value="PP2Cc"/>
    <property type="match status" value="1"/>
</dbReference>
<organism evidence="12 13">
    <name type="scientific">[Myrmecia] bisecta</name>
    <dbReference type="NCBI Taxonomy" id="41462"/>
    <lineage>
        <taxon>Eukaryota</taxon>
        <taxon>Viridiplantae</taxon>
        <taxon>Chlorophyta</taxon>
        <taxon>core chlorophytes</taxon>
        <taxon>Trebouxiophyceae</taxon>
        <taxon>Trebouxiales</taxon>
        <taxon>Trebouxiaceae</taxon>
        <taxon>Myrmecia</taxon>
    </lineage>
</organism>
<dbReference type="GO" id="GO:0000139">
    <property type="term" value="C:Golgi membrane"/>
    <property type="evidence" value="ECO:0007669"/>
    <property type="project" value="UniProtKB-SubCell"/>
</dbReference>
<keyword evidence="4" id="KW-0328">Glycosyltransferase</keyword>
<keyword evidence="7" id="KW-0735">Signal-anchor</keyword>
<feature type="domain" description="PPM-type phosphatase" evidence="11">
    <location>
        <begin position="268"/>
        <end position="557"/>
    </location>
</feature>
<evidence type="ECO:0000313" key="12">
    <source>
        <dbReference type="EMBL" id="KAK9804299.1"/>
    </source>
</evidence>
<evidence type="ECO:0000256" key="10">
    <source>
        <dbReference type="ARBA" id="ARBA00023136"/>
    </source>
</evidence>
<dbReference type="AlphaFoldDB" id="A0AAW1P941"/>
<proteinExistence type="inferred from homology"/>
<keyword evidence="10" id="KW-0472">Membrane</keyword>
<keyword evidence="8" id="KW-1133">Transmembrane helix</keyword>
<dbReference type="Pfam" id="PF01762">
    <property type="entry name" value="Galactosyl_T"/>
    <property type="match status" value="1"/>
</dbReference>
<evidence type="ECO:0000256" key="4">
    <source>
        <dbReference type="ARBA" id="ARBA00022676"/>
    </source>
</evidence>
<comment type="subcellular location">
    <subcellularLocation>
        <location evidence="1">Golgi apparatus membrane</location>
        <topology evidence="1">Single-pass type II membrane protein</topology>
    </subcellularLocation>
</comment>
<dbReference type="PANTHER" id="PTHR47992">
    <property type="entry name" value="PROTEIN PHOSPHATASE"/>
    <property type="match status" value="1"/>
</dbReference>
<reference evidence="12 13" key="1">
    <citation type="journal article" date="2024" name="Nat. Commun.">
        <title>Phylogenomics reveals the evolutionary origins of lichenization in chlorophyte algae.</title>
        <authorList>
            <person name="Puginier C."/>
            <person name="Libourel C."/>
            <person name="Otte J."/>
            <person name="Skaloud P."/>
            <person name="Haon M."/>
            <person name="Grisel S."/>
            <person name="Petersen M."/>
            <person name="Berrin J.G."/>
            <person name="Delaux P.M."/>
            <person name="Dal Grande F."/>
            <person name="Keller J."/>
        </authorList>
    </citation>
    <scope>NUCLEOTIDE SEQUENCE [LARGE SCALE GENOMIC DNA]</scope>
    <source>
        <strain evidence="12 13">SAG 2043</strain>
    </source>
</reference>
<evidence type="ECO:0000259" key="11">
    <source>
        <dbReference type="PROSITE" id="PS51746"/>
    </source>
</evidence>
<keyword evidence="5" id="KW-0808">Transferase</keyword>
<dbReference type="Gene3D" id="3.90.550.50">
    <property type="match status" value="1"/>
</dbReference>